<dbReference type="Pfam" id="PF07457">
    <property type="entry name" value="DUF1516"/>
    <property type="match status" value="1"/>
</dbReference>
<dbReference type="Proteomes" id="UP000064189">
    <property type="component" value="Unassembled WGS sequence"/>
</dbReference>
<evidence type="ECO:0000256" key="1">
    <source>
        <dbReference type="ARBA" id="ARBA00022475"/>
    </source>
</evidence>
<gene>
    <name evidence="6" type="ORF">AS888_23205</name>
</gene>
<evidence type="ECO:0000256" key="4">
    <source>
        <dbReference type="ARBA" id="ARBA00023136"/>
    </source>
</evidence>
<dbReference type="HAMAP" id="MF_01536">
    <property type="entry name" value="UPF0344"/>
    <property type="match status" value="1"/>
</dbReference>
<comment type="similarity">
    <text evidence="5">Belongs to the UPF0344 family.</text>
</comment>
<keyword evidence="3 5" id="KW-1133">Transmembrane helix</keyword>
<evidence type="ECO:0000256" key="5">
    <source>
        <dbReference type="HAMAP-Rule" id="MF_01536"/>
    </source>
</evidence>
<dbReference type="EMBL" id="LNNH01000029">
    <property type="protein sequence ID" value="KWW16896.1"/>
    <property type="molecule type" value="Genomic_DNA"/>
</dbReference>
<feature type="transmembrane region" description="Helical" evidence="5">
    <location>
        <begin position="36"/>
        <end position="53"/>
    </location>
</feature>
<accession>A0A125QRL9</accession>
<proteinExistence type="inferred from homology"/>
<comment type="subcellular location">
    <subcellularLocation>
        <location evidence="5">Cell membrane</location>
        <topology evidence="5">Multi-pass membrane protein</topology>
    </subcellularLocation>
</comment>
<keyword evidence="7" id="KW-1185">Reference proteome</keyword>
<keyword evidence="2 5" id="KW-0812">Transmembrane</keyword>
<keyword evidence="4 5" id="KW-0472">Membrane</keyword>
<reference evidence="6 7" key="1">
    <citation type="submission" date="2015-11" db="EMBL/GenBank/DDBJ databases">
        <title>Genome Sequence of Bacillus simplex strain VanAntwerpen2.</title>
        <authorList>
            <person name="Couger M.B."/>
        </authorList>
    </citation>
    <scope>NUCLEOTIDE SEQUENCE [LARGE SCALE GENOMIC DNA]</scope>
    <source>
        <strain evidence="6 7">VanAntwerpen02</strain>
    </source>
</reference>
<evidence type="ECO:0000313" key="7">
    <source>
        <dbReference type="Proteomes" id="UP000064189"/>
    </source>
</evidence>
<organism evidence="6 7">
    <name type="scientific">Peribacillus simplex</name>
    <dbReference type="NCBI Taxonomy" id="1478"/>
    <lineage>
        <taxon>Bacteria</taxon>
        <taxon>Bacillati</taxon>
        <taxon>Bacillota</taxon>
        <taxon>Bacilli</taxon>
        <taxon>Bacillales</taxon>
        <taxon>Bacillaceae</taxon>
        <taxon>Peribacillus</taxon>
    </lineage>
</organism>
<protein>
    <recommendedName>
        <fullName evidence="5">UPF0344 protein AS888_23205</fullName>
    </recommendedName>
</protein>
<feature type="transmembrane region" description="Helical" evidence="5">
    <location>
        <begin position="90"/>
        <end position="114"/>
    </location>
</feature>
<evidence type="ECO:0000256" key="3">
    <source>
        <dbReference type="ARBA" id="ARBA00022989"/>
    </source>
</evidence>
<feature type="transmembrane region" description="Helical" evidence="5">
    <location>
        <begin position="59"/>
        <end position="78"/>
    </location>
</feature>
<keyword evidence="1 5" id="KW-1003">Cell membrane</keyword>
<dbReference type="RefSeq" id="WP_061143062.1">
    <property type="nucleotide sequence ID" value="NZ_LNNH01000029.1"/>
</dbReference>
<name>A0A125QRL9_9BACI</name>
<feature type="transmembrane region" description="Helical" evidence="5">
    <location>
        <begin position="6"/>
        <end position="24"/>
    </location>
</feature>
<dbReference type="GO" id="GO:0005886">
    <property type="term" value="C:plasma membrane"/>
    <property type="evidence" value="ECO:0007669"/>
    <property type="project" value="UniProtKB-SubCell"/>
</dbReference>
<comment type="caution">
    <text evidence="6">The sequence shown here is derived from an EMBL/GenBank/DDBJ whole genome shotgun (WGS) entry which is preliminary data.</text>
</comment>
<evidence type="ECO:0000256" key="2">
    <source>
        <dbReference type="ARBA" id="ARBA00022692"/>
    </source>
</evidence>
<dbReference type="AlphaFoldDB" id="A0A125QRL9"/>
<evidence type="ECO:0000313" key="6">
    <source>
        <dbReference type="EMBL" id="KWW16896.1"/>
    </source>
</evidence>
<sequence length="115" mass="12950">MTTHLHITAWVIGIILFFVTYSMYKSGNPKAKMLHMITRLFYLLIILTGGMLITDFGAYAVKMIVGIIVIAAMEMVLVRTKKRKGTSAMWILFAVALVFVVYLGLSLPQGLYLFK</sequence>
<dbReference type="InterPro" id="IPR010899">
    <property type="entry name" value="UPF0344"/>
</dbReference>